<proteinExistence type="predicted"/>
<sequence length="123" mass="14054">MMCFCFESQFDSCILDRPIIINAIRILTTQLPDEPTLTFDFFIQVTLSLIRLPRWRRRGRLSEAALSCRVKILRVITMVKVVNRWRQMAADMTVGAASLVSLIAAATPQRMSHAEARTMPVRT</sequence>
<dbReference type="WBParaSite" id="Hba_03773">
    <property type="protein sequence ID" value="Hba_03773"/>
    <property type="gene ID" value="Hba_03773"/>
</dbReference>
<dbReference type="InterPro" id="IPR024855">
    <property type="entry name" value="UNC79"/>
</dbReference>
<keyword evidence="1" id="KW-1185">Reference proteome</keyword>
<accession>A0A1I7WFN7</accession>
<dbReference type="Proteomes" id="UP000095283">
    <property type="component" value="Unplaced"/>
</dbReference>
<evidence type="ECO:0000313" key="2">
    <source>
        <dbReference type="WBParaSite" id="Hba_03773"/>
    </source>
</evidence>
<organism evidence="1 2">
    <name type="scientific">Heterorhabditis bacteriophora</name>
    <name type="common">Entomopathogenic nematode worm</name>
    <dbReference type="NCBI Taxonomy" id="37862"/>
    <lineage>
        <taxon>Eukaryota</taxon>
        <taxon>Metazoa</taxon>
        <taxon>Ecdysozoa</taxon>
        <taxon>Nematoda</taxon>
        <taxon>Chromadorea</taxon>
        <taxon>Rhabditida</taxon>
        <taxon>Rhabditina</taxon>
        <taxon>Rhabditomorpha</taxon>
        <taxon>Strongyloidea</taxon>
        <taxon>Heterorhabditidae</taxon>
        <taxon>Heterorhabditis</taxon>
    </lineage>
</organism>
<evidence type="ECO:0000313" key="1">
    <source>
        <dbReference type="Proteomes" id="UP000095283"/>
    </source>
</evidence>
<name>A0A1I7WFN7_HETBA</name>
<dbReference type="AlphaFoldDB" id="A0A1I7WFN7"/>
<reference evidence="2" key="1">
    <citation type="submission" date="2016-11" db="UniProtKB">
        <authorList>
            <consortium name="WormBaseParasite"/>
        </authorList>
    </citation>
    <scope>IDENTIFICATION</scope>
</reference>
<dbReference type="PANTHER" id="PTHR21696:SF2">
    <property type="entry name" value="PROTEIN UNC-79 HOMOLOG"/>
    <property type="match status" value="1"/>
</dbReference>
<dbReference type="PANTHER" id="PTHR21696">
    <property type="entry name" value="PROTEIN UNC-79 HOMOLOG"/>
    <property type="match status" value="1"/>
</dbReference>
<protein>
    <submittedName>
        <fullName evidence="2">Uncharacterized protein</fullName>
    </submittedName>
</protein>